<accession>A0A426QFL8</accession>
<evidence type="ECO:0000313" key="9">
    <source>
        <dbReference type="EMBL" id="RRQ20537.1"/>
    </source>
</evidence>
<protein>
    <submittedName>
        <fullName evidence="9">Two-component system response regulator UvrY</fullName>
    </submittedName>
</protein>
<dbReference type="SMART" id="SM00421">
    <property type="entry name" value="HTH_LUXR"/>
    <property type="match status" value="1"/>
</dbReference>
<evidence type="ECO:0000256" key="3">
    <source>
        <dbReference type="ARBA" id="ARBA00023015"/>
    </source>
</evidence>
<comment type="caution">
    <text evidence="9">The sequence shown here is derived from an EMBL/GenBank/DDBJ whole genome shotgun (WGS) entry which is preliminary data.</text>
</comment>
<dbReference type="InterPro" id="IPR016032">
    <property type="entry name" value="Sig_transdc_resp-reg_C-effctor"/>
</dbReference>
<dbReference type="SMART" id="SM00448">
    <property type="entry name" value="REC"/>
    <property type="match status" value="1"/>
</dbReference>
<keyword evidence="4" id="KW-0238">DNA-binding</keyword>
<dbReference type="PROSITE" id="PS50043">
    <property type="entry name" value="HTH_LUXR_2"/>
    <property type="match status" value="1"/>
</dbReference>
<dbReference type="CDD" id="cd06170">
    <property type="entry name" value="LuxR_C_like"/>
    <property type="match status" value="1"/>
</dbReference>
<dbReference type="InterPro" id="IPR000792">
    <property type="entry name" value="Tscrpt_reg_LuxR_C"/>
</dbReference>
<reference evidence="9 10" key="1">
    <citation type="journal article" date="2010" name="Int. J. Syst. Evol. Microbiol.">
        <title>Thiohalobacter thiocyanaticus gen. nov., sp. nov., a moderately halophilic, sulfur-oxidizing gammaproteobacterium from hypersaline lakes, that utilizes thiocyanate.</title>
        <authorList>
            <person name="Sorokin D.Y."/>
            <person name="Kovaleva O.L."/>
            <person name="Tourova T.P."/>
            <person name="Muyzer G."/>
        </authorList>
    </citation>
    <scope>NUCLEOTIDE SEQUENCE [LARGE SCALE GENOMIC DNA]</scope>
    <source>
        <strain evidence="9 10">Hrh1</strain>
    </source>
</reference>
<dbReference type="AlphaFoldDB" id="A0A426QFL8"/>
<dbReference type="PANTHER" id="PTHR43214:SF3">
    <property type="entry name" value="RESPONSE REGULATOR UVRY"/>
    <property type="match status" value="1"/>
</dbReference>
<dbReference type="EMBL" id="QZMU01000001">
    <property type="protein sequence ID" value="RRQ20537.1"/>
    <property type="molecule type" value="Genomic_DNA"/>
</dbReference>
<evidence type="ECO:0000256" key="5">
    <source>
        <dbReference type="ARBA" id="ARBA00023163"/>
    </source>
</evidence>
<evidence type="ECO:0000259" key="8">
    <source>
        <dbReference type="PROSITE" id="PS50110"/>
    </source>
</evidence>
<name>A0A426QFL8_9GAMM</name>
<gene>
    <name evidence="9" type="primary">uvrY</name>
    <name evidence="9" type="ORF">D6C00_00065</name>
</gene>
<dbReference type="InterPro" id="IPR001789">
    <property type="entry name" value="Sig_transdc_resp-reg_receiver"/>
</dbReference>
<feature type="modified residue" description="4-aspartylphosphate" evidence="6">
    <location>
        <position position="54"/>
    </location>
</feature>
<dbReference type="Pfam" id="PF00196">
    <property type="entry name" value="GerE"/>
    <property type="match status" value="1"/>
</dbReference>
<dbReference type="GO" id="GO:0003677">
    <property type="term" value="F:DNA binding"/>
    <property type="evidence" value="ECO:0007669"/>
    <property type="project" value="UniProtKB-KW"/>
</dbReference>
<proteinExistence type="predicted"/>
<dbReference type="InterPro" id="IPR058245">
    <property type="entry name" value="NreC/VraR/RcsB-like_REC"/>
</dbReference>
<dbReference type="PANTHER" id="PTHR43214">
    <property type="entry name" value="TWO-COMPONENT RESPONSE REGULATOR"/>
    <property type="match status" value="1"/>
</dbReference>
<keyword evidence="1 6" id="KW-0597">Phosphoprotein</keyword>
<evidence type="ECO:0000256" key="1">
    <source>
        <dbReference type="ARBA" id="ARBA00022553"/>
    </source>
</evidence>
<feature type="domain" description="HTH luxR-type" evidence="7">
    <location>
        <begin position="142"/>
        <end position="207"/>
    </location>
</feature>
<keyword evidence="2" id="KW-0902">Two-component regulatory system</keyword>
<organism evidence="9 10">
    <name type="scientific">Thiohalobacter thiocyanaticus</name>
    <dbReference type="NCBI Taxonomy" id="585455"/>
    <lineage>
        <taxon>Bacteria</taxon>
        <taxon>Pseudomonadati</taxon>
        <taxon>Pseudomonadota</taxon>
        <taxon>Gammaproteobacteria</taxon>
        <taxon>Thiohalobacterales</taxon>
        <taxon>Thiohalobacteraceae</taxon>
        <taxon>Thiohalobacter</taxon>
    </lineage>
</organism>
<dbReference type="Gene3D" id="3.40.50.2300">
    <property type="match status" value="1"/>
</dbReference>
<dbReference type="SUPFAM" id="SSF52172">
    <property type="entry name" value="CheY-like"/>
    <property type="match status" value="1"/>
</dbReference>
<keyword evidence="5" id="KW-0804">Transcription</keyword>
<dbReference type="GO" id="GO:0006355">
    <property type="term" value="P:regulation of DNA-templated transcription"/>
    <property type="evidence" value="ECO:0007669"/>
    <property type="project" value="InterPro"/>
</dbReference>
<dbReference type="OrthoDB" id="9796655at2"/>
<dbReference type="NCBIfam" id="NF007018">
    <property type="entry name" value="PRK09483.1"/>
    <property type="match status" value="1"/>
</dbReference>
<sequence>MVSLLLVDDHDLVRAGIRRILEDDPNVRVIGEASTGEEAIEIVRTAMPDMVILDVNMPGIGGLETLRKLIQIHPQIRVIVVTVHTDEPFPSRMLEAGALGYLTKSCAVEEITHAIDSVMQGERYLCAEVAQQIALSRLNNGGRSPFEKLSQREIQVMMMVTQGRGIQEISDRLCLSPKTVNTYRYRLYEKLGVDNDIELMRLAVNHGVIRDRIGRCPAGVLGPVNTTAGAASDARAVFWDNPAVRHLSVISRFP</sequence>
<dbReference type="CDD" id="cd17535">
    <property type="entry name" value="REC_NarL-like"/>
    <property type="match status" value="1"/>
</dbReference>
<evidence type="ECO:0000313" key="10">
    <source>
        <dbReference type="Proteomes" id="UP000287798"/>
    </source>
</evidence>
<feature type="domain" description="Response regulatory" evidence="8">
    <location>
        <begin position="3"/>
        <end position="119"/>
    </location>
</feature>
<dbReference type="PRINTS" id="PR00038">
    <property type="entry name" value="HTHLUXR"/>
</dbReference>
<dbReference type="SUPFAM" id="SSF46894">
    <property type="entry name" value="C-terminal effector domain of the bipartite response regulators"/>
    <property type="match status" value="1"/>
</dbReference>
<dbReference type="Proteomes" id="UP000287798">
    <property type="component" value="Unassembled WGS sequence"/>
</dbReference>
<evidence type="ECO:0000256" key="6">
    <source>
        <dbReference type="PROSITE-ProRule" id="PRU00169"/>
    </source>
</evidence>
<evidence type="ECO:0000259" key="7">
    <source>
        <dbReference type="PROSITE" id="PS50043"/>
    </source>
</evidence>
<keyword evidence="10" id="KW-1185">Reference proteome</keyword>
<keyword evidence="3" id="KW-0805">Transcription regulation</keyword>
<dbReference type="PROSITE" id="PS50110">
    <property type="entry name" value="RESPONSE_REGULATORY"/>
    <property type="match status" value="1"/>
</dbReference>
<dbReference type="InterPro" id="IPR011006">
    <property type="entry name" value="CheY-like_superfamily"/>
</dbReference>
<dbReference type="InterPro" id="IPR039420">
    <property type="entry name" value="WalR-like"/>
</dbReference>
<dbReference type="Pfam" id="PF00072">
    <property type="entry name" value="Response_reg"/>
    <property type="match status" value="1"/>
</dbReference>
<evidence type="ECO:0000256" key="4">
    <source>
        <dbReference type="ARBA" id="ARBA00023125"/>
    </source>
</evidence>
<dbReference type="GO" id="GO:0000160">
    <property type="term" value="P:phosphorelay signal transduction system"/>
    <property type="evidence" value="ECO:0007669"/>
    <property type="project" value="UniProtKB-KW"/>
</dbReference>
<evidence type="ECO:0000256" key="2">
    <source>
        <dbReference type="ARBA" id="ARBA00023012"/>
    </source>
</evidence>